<reference evidence="1" key="1">
    <citation type="submission" date="2024-09" db="EMBL/GenBank/DDBJ databases">
        <title>Draft Genome Sequences of Neofusicoccum parvum.</title>
        <authorList>
            <person name="Ashida A."/>
            <person name="Camagna M."/>
            <person name="Tanaka A."/>
            <person name="Takemoto D."/>
        </authorList>
    </citation>
    <scope>NUCLEOTIDE SEQUENCE</scope>
    <source>
        <strain evidence="1">PPO83</strain>
    </source>
</reference>
<dbReference type="Proteomes" id="UP001165186">
    <property type="component" value="Unassembled WGS sequence"/>
</dbReference>
<proteinExistence type="predicted"/>
<protein>
    <submittedName>
        <fullName evidence="1">Oxidoreductase,short chain dehydrogenase-like protein</fullName>
    </submittedName>
</protein>
<organism evidence="1 2">
    <name type="scientific">Neofusicoccum parvum</name>
    <dbReference type="NCBI Taxonomy" id="310453"/>
    <lineage>
        <taxon>Eukaryota</taxon>
        <taxon>Fungi</taxon>
        <taxon>Dikarya</taxon>
        <taxon>Ascomycota</taxon>
        <taxon>Pezizomycotina</taxon>
        <taxon>Dothideomycetes</taxon>
        <taxon>Dothideomycetes incertae sedis</taxon>
        <taxon>Botryosphaeriales</taxon>
        <taxon>Botryosphaeriaceae</taxon>
        <taxon>Neofusicoccum</taxon>
    </lineage>
</organism>
<keyword evidence="2" id="KW-1185">Reference proteome</keyword>
<evidence type="ECO:0000313" key="2">
    <source>
        <dbReference type="Proteomes" id="UP001165186"/>
    </source>
</evidence>
<sequence length="281" mass="30059">MVSQVWLITGTSSGFGAALVHELIRRGDKVIATARNVAKISTLKEAGAAVLQLDVTAPPDELEKKAQEALAIYGGLDVLVNNAGYSYFGTFEDASHQDWLAQFNSNLFGAINVTRSFLPHFRTKKAGTLVFIGSAAAWVGLPTLSLYAASKHALTGAAESVAQEVKSLGIRTMIVQPGFFRTALLHPNNSTFAETAFDDYKPLVAPLYEQYRGAHGKQTGDPEKGASCIVDVVKGEGLAEGKEPPATLVLGSDCLAVVRQKCEETLNSLKEWEELSSSTDV</sequence>
<dbReference type="EMBL" id="BSXG01000023">
    <property type="protein sequence ID" value="GME25853.1"/>
    <property type="molecule type" value="Genomic_DNA"/>
</dbReference>
<comment type="caution">
    <text evidence="1">The sequence shown here is derived from an EMBL/GenBank/DDBJ whole genome shotgun (WGS) entry which is preliminary data.</text>
</comment>
<name>A0ACB5RZI2_9PEZI</name>
<accession>A0ACB5RZI2</accession>
<evidence type="ECO:0000313" key="1">
    <source>
        <dbReference type="EMBL" id="GME25853.1"/>
    </source>
</evidence>
<gene>
    <name evidence="1" type="primary">g2727</name>
    <name evidence="1" type="ORF">NpPPO83_00002727</name>
</gene>